<dbReference type="GO" id="GO:0016757">
    <property type="term" value="F:glycosyltransferase activity"/>
    <property type="evidence" value="ECO:0007669"/>
    <property type="project" value="UniProtKB-KW"/>
</dbReference>
<dbReference type="InterPro" id="IPR045857">
    <property type="entry name" value="O16G_dom_2"/>
</dbReference>
<dbReference type="InterPro" id="IPR016377">
    <property type="entry name" value="Sucrose_GGa_phosphorylase-rel"/>
</dbReference>
<dbReference type="AlphaFoldDB" id="A0A0F4PSY3"/>
<dbReference type="Pfam" id="PF00128">
    <property type="entry name" value="Alpha-amylase"/>
    <property type="match status" value="1"/>
</dbReference>
<dbReference type="SMART" id="SM00642">
    <property type="entry name" value="Aamy"/>
    <property type="match status" value="1"/>
</dbReference>
<feature type="binding site" evidence="3">
    <location>
        <position position="154"/>
    </location>
    <ligand>
        <name>substrate</name>
    </ligand>
</feature>
<dbReference type="eggNOG" id="COG0366">
    <property type="taxonomic scope" value="Bacteria"/>
</dbReference>
<dbReference type="PATRIC" id="fig|151081.8.peg.2370"/>
<name>A0A0F4PSY3_9GAMM</name>
<protein>
    <submittedName>
        <fullName evidence="5">Alpha-amylase</fullName>
    </submittedName>
</protein>
<feature type="binding site" evidence="3">
    <location>
        <position position="116"/>
    </location>
    <ligand>
        <name>substrate</name>
    </ligand>
</feature>
<evidence type="ECO:0000313" key="5">
    <source>
        <dbReference type="EMBL" id="KJY98580.1"/>
    </source>
</evidence>
<gene>
    <name evidence="5" type="ORF">TW72_12685</name>
</gene>
<dbReference type="Gene3D" id="3.20.20.80">
    <property type="entry name" value="Glycosidases"/>
    <property type="match status" value="1"/>
</dbReference>
<dbReference type="OrthoDB" id="9805159at2"/>
<evidence type="ECO:0000256" key="1">
    <source>
        <dbReference type="ARBA" id="ARBA00022676"/>
    </source>
</evidence>
<dbReference type="InterPro" id="IPR033746">
    <property type="entry name" value="GGa_phosphorylase"/>
</dbReference>
<keyword evidence="1" id="KW-0328">Glycosyltransferase</keyword>
<comment type="caution">
    <text evidence="5">The sequence shown here is derived from an EMBL/GenBank/DDBJ whole genome shotgun (WGS) entry which is preliminary data.</text>
</comment>
<dbReference type="PANTHER" id="PTHR38784">
    <property type="entry name" value="SUCROSE PHOSPHORYLASE"/>
    <property type="match status" value="1"/>
</dbReference>
<dbReference type="Gene3D" id="3.90.400.10">
    <property type="entry name" value="Oligo-1,6-glucosidase, Domain 2"/>
    <property type="match status" value="1"/>
</dbReference>
<dbReference type="InterPro" id="IPR006047">
    <property type="entry name" value="GH13_cat_dom"/>
</dbReference>
<dbReference type="RefSeq" id="WP_045979697.1">
    <property type="nucleotide sequence ID" value="NZ_JXXY01000010.1"/>
</dbReference>
<dbReference type="InterPro" id="IPR017853">
    <property type="entry name" value="GH"/>
</dbReference>
<feature type="binding site" evidence="3">
    <location>
        <position position="463"/>
    </location>
    <ligand>
        <name>substrate</name>
    </ligand>
</feature>
<dbReference type="GeneID" id="58229349"/>
<evidence type="ECO:0000256" key="3">
    <source>
        <dbReference type="PIRSR" id="PIRSR003059-2"/>
    </source>
</evidence>
<organism evidence="5 6">
    <name type="scientific">Pseudoalteromonas ruthenica</name>
    <dbReference type="NCBI Taxonomy" id="151081"/>
    <lineage>
        <taxon>Bacteria</taxon>
        <taxon>Pseudomonadati</taxon>
        <taxon>Pseudomonadota</taxon>
        <taxon>Gammaproteobacteria</taxon>
        <taxon>Alteromonadales</taxon>
        <taxon>Pseudoalteromonadaceae</taxon>
        <taxon>Pseudoalteromonas</taxon>
    </lineage>
</organism>
<dbReference type="Proteomes" id="UP000033664">
    <property type="component" value="Unassembled WGS sequence"/>
</dbReference>
<proteinExistence type="predicted"/>
<feature type="binding site" evidence="3">
    <location>
        <begin position="247"/>
        <end position="249"/>
    </location>
    <ligand>
        <name>substrate</name>
    </ligand>
</feature>
<evidence type="ECO:0000313" key="6">
    <source>
        <dbReference type="Proteomes" id="UP000033664"/>
    </source>
</evidence>
<evidence type="ECO:0000259" key="4">
    <source>
        <dbReference type="SMART" id="SM00642"/>
    </source>
</evidence>
<dbReference type="CDD" id="cd11356">
    <property type="entry name" value="AmyAc_Sucrose_phosphorylase-like_1"/>
    <property type="match status" value="1"/>
</dbReference>
<feature type="binding site" evidence="3">
    <location>
        <begin position="356"/>
        <end position="357"/>
    </location>
    <ligand>
        <name>substrate</name>
    </ligand>
</feature>
<accession>A0A0F4PSY3</accession>
<reference evidence="5 6" key="1">
    <citation type="journal article" date="2015" name="BMC Genomics">
        <title>Genome mining reveals unlocked bioactive potential of marine Gram-negative bacteria.</title>
        <authorList>
            <person name="Machado H."/>
            <person name="Sonnenschein E.C."/>
            <person name="Melchiorsen J."/>
            <person name="Gram L."/>
        </authorList>
    </citation>
    <scope>NUCLEOTIDE SEQUENCE [LARGE SCALE GENOMIC DNA]</scope>
    <source>
        <strain evidence="5 6">S3137</strain>
    </source>
</reference>
<keyword evidence="2" id="KW-0808">Transferase</keyword>
<feature type="domain" description="Glycosyl hydrolase family 13 catalytic" evidence="4">
    <location>
        <begin position="60"/>
        <end position="500"/>
    </location>
</feature>
<dbReference type="PANTHER" id="PTHR38784:SF1">
    <property type="entry name" value="SUCROSE PHOSPHORYLASE"/>
    <property type="match status" value="1"/>
</dbReference>
<dbReference type="GO" id="GO:0005975">
    <property type="term" value="P:carbohydrate metabolic process"/>
    <property type="evidence" value="ECO:0007669"/>
    <property type="project" value="InterPro"/>
</dbReference>
<dbReference type="EMBL" id="JXXZ01000010">
    <property type="protein sequence ID" value="KJY98580.1"/>
    <property type="molecule type" value="Genomic_DNA"/>
</dbReference>
<dbReference type="PIRSF" id="PIRSF003059">
    <property type="entry name" value="Sucrose_phosphorylase"/>
    <property type="match status" value="1"/>
</dbReference>
<keyword evidence="6" id="KW-1185">Reference proteome</keyword>
<evidence type="ECO:0000256" key="2">
    <source>
        <dbReference type="ARBA" id="ARBA00022679"/>
    </source>
</evidence>
<dbReference type="Gene3D" id="2.60.40.1180">
    <property type="entry name" value="Golgi alpha-mannosidase II"/>
    <property type="match status" value="1"/>
</dbReference>
<dbReference type="InterPro" id="IPR013780">
    <property type="entry name" value="Glyco_hydro_b"/>
</dbReference>
<sequence>MTSRQRQFEQRVTHHLAIIYAGILDDAQCQELAAQLLELMLKGDVVRQPTPHKSRWDERDAVLICYGDSVNKTQAHEPHTLPTEPPLYTLKQFLDTYTEGAINSVHILPFYPYSSDEGFAVMNYVQVNEALGSWQHINDISKDYRLMADLVINHCSSKSLWFSNFIANVAPGKGYFKTANISDNLEGVVRPRTSELLNKVRTAAGEQHVWCTFSHDQVDFDFANPQVLREFVAIIRFYLDNGVRLFRLDAVAFLWKVPGTSCINLPQTHEVVRLLRTLIEHVQPQAIIITETNIPNEQNLSYFGNANEAHCIYNFSLPPLLLHTLTTGDCTALKKWMMRMPPAQDGTAYFNFIASHDGIGLRPAEGLLDTVQINALVACMQRFGAKVSWRTQNDGTLAPYEINIALFDALQGAQQGPDNFAVARFLCAHAIMLALEGIPGVYIHSLTGTENDYERFNNTQHNRAINRHRWHWHDLEAKLADPHSHHQKVHRGMLNLLKIRGKQKAFHPNATQFTLHLGQEIFGFWRQSADRQQSIFCLFNISNQPQTLSLEDLNLVNTQPWCDLLSDIVYKDMSTCLSMRPYQAIWLTNTTT</sequence>
<dbReference type="SUPFAM" id="SSF51445">
    <property type="entry name" value="(Trans)glycosidases"/>
    <property type="match status" value="1"/>
</dbReference>